<evidence type="ECO:0000256" key="1">
    <source>
        <dbReference type="ARBA" id="ARBA00004127"/>
    </source>
</evidence>
<dbReference type="PANTHER" id="PTHR42829">
    <property type="entry name" value="NADH-UBIQUINONE OXIDOREDUCTASE CHAIN 5"/>
    <property type="match status" value="1"/>
</dbReference>
<dbReference type="GO" id="GO:0003954">
    <property type="term" value="F:NADH dehydrogenase activity"/>
    <property type="evidence" value="ECO:0007669"/>
    <property type="project" value="TreeGrafter"/>
</dbReference>
<feature type="transmembrane region" description="Helical" evidence="6">
    <location>
        <begin position="450"/>
        <end position="466"/>
    </location>
</feature>
<dbReference type="GO" id="GO:0015990">
    <property type="term" value="P:electron transport coupled proton transport"/>
    <property type="evidence" value="ECO:0007669"/>
    <property type="project" value="TreeGrafter"/>
</dbReference>
<feature type="transmembrane region" description="Helical" evidence="6">
    <location>
        <begin position="6"/>
        <end position="24"/>
    </location>
</feature>
<evidence type="ECO:0000259" key="8">
    <source>
        <dbReference type="Pfam" id="PF00662"/>
    </source>
</evidence>
<dbReference type="InterPro" id="IPR001750">
    <property type="entry name" value="ND/Mrp_TM"/>
</dbReference>
<feature type="transmembrane region" description="Helical" evidence="6">
    <location>
        <begin position="172"/>
        <end position="194"/>
    </location>
</feature>
<feature type="transmembrane region" description="Helical" evidence="6">
    <location>
        <begin position="547"/>
        <end position="564"/>
    </location>
</feature>
<dbReference type="RefSeq" id="WP_119478338.1">
    <property type="nucleotide sequence ID" value="NZ_QXML01000006.1"/>
</dbReference>
<feature type="transmembrane region" description="Helical" evidence="6">
    <location>
        <begin position="425"/>
        <end position="444"/>
    </location>
</feature>
<evidence type="ECO:0000256" key="4">
    <source>
        <dbReference type="ARBA" id="ARBA00023136"/>
    </source>
</evidence>
<dbReference type="OrthoDB" id="9807568at2"/>
<evidence type="ECO:0000256" key="3">
    <source>
        <dbReference type="ARBA" id="ARBA00022989"/>
    </source>
</evidence>
<dbReference type="EMBL" id="QXML01000006">
    <property type="protein sequence ID" value="RIW14540.1"/>
    <property type="molecule type" value="Genomic_DNA"/>
</dbReference>
<keyword evidence="3 6" id="KW-1133">Transmembrane helix</keyword>
<keyword evidence="10" id="KW-1185">Reference proteome</keyword>
<feature type="transmembrane region" description="Helical" evidence="6">
    <location>
        <begin position="584"/>
        <end position="604"/>
    </location>
</feature>
<feature type="transmembrane region" description="Helical" evidence="6">
    <location>
        <begin position="142"/>
        <end position="160"/>
    </location>
</feature>
<gene>
    <name evidence="9" type="ORF">D0X99_13370</name>
</gene>
<protein>
    <recommendedName>
        <fullName evidence="11">NADH-quinone oxidoreductase subunit L</fullName>
    </recommendedName>
</protein>
<dbReference type="GO" id="GO:0008137">
    <property type="term" value="F:NADH dehydrogenase (ubiquinone) activity"/>
    <property type="evidence" value="ECO:0007669"/>
    <property type="project" value="InterPro"/>
</dbReference>
<accession>A0A418PQH2</accession>
<feature type="transmembrane region" description="Helical" evidence="6">
    <location>
        <begin position="315"/>
        <end position="338"/>
    </location>
</feature>
<proteinExistence type="predicted"/>
<feature type="transmembrane region" description="Helical" evidence="6">
    <location>
        <begin position="117"/>
        <end position="136"/>
    </location>
</feature>
<feature type="domain" description="NADH-Ubiquinone oxidoreductase (complex I) chain 5 N-terminal" evidence="8">
    <location>
        <begin position="72"/>
        <end position="119"/>
    </location>
</feature>
<comment type="subcellular location">
    <subcellularLocation>
        <location evidence="1">Endomembrane system</location>
        <topology evidence="1">Multi-pass membrane protein</topology>
    </subcellularLocation>
    <subcellularLocation>
        <location evidence="5">Membrane</location>
        <topology evidence="5">Multi-pass membrane protein</topology>
    </subcellularLocation>
</comment>
<evidence type="ECO:0000313" key="10">
    <source>
        <dbReference type="Proteomes" id="UP000283522"/>
    </source>
</evidence>
<feature type="domain" description="NADH:quinone oxidoreductase/Mrp antiporter transmembrane" evidence="7">
    <location>
        <begin position="136"/>
        <end position="355"/>
    </location>
</feature>
<evidence type="ECO:0000256" key="6">
    <source>
        <dbReference type="SAM" id="Phobius"/>
    </source>
</evidence>
<evidence type="ECO:0008006" key="11">
    <source>
        <dbReference type="Google" id="ProtNLM"/>
    </source>
</evidence>
<dbReference type="InterPro" id="IPR003945">
    <property type="entry name" value="NU5C-like"/>
</dbReference>
<dbReference type="Pfam" id="PF00361">
    <property type="entry name" value="Proton_antipo_M"/>
    <property type="match status" value="1"/>
</dbReference>
<dbReference type="GO" id="GO:0042773">
    <property type="term" value="P:ATP synthesis coupled electron transport"/>
    <property type="evidence" value="ECO:0007669"/>
    <property type="project" value="InterPro"/>
</dbReference>
<evidence type="ECO:0000259" key="7">
    <source>
        <dbReference type="Pfam" id="PF00361"/>
    </source>
</evidence>
<comment type="caution">
    <text evidence="9">The sequence shown here is derived from an EMBL/GenBank/DDBJ whole genome shotgun (WGS) entry which is preliminary data.</text>
</comment>
<feature type="transmembrane region" description="Helical" evidence="6">
    <location>
        <begin position="36"/>
        <end position="57"/>
    </location>
</feature>
<dbReference type="GO" id="GO:0016020">
    <property type="term" value="C:membrane"/>
    <property type="evidence" value="ECO:0007669"/>
    <property type="project" value="UniProtKB-SubCell"/>
</dbReference>
<dbReference type="InterPro" id="IPR001516">
    <property type="entry name" value="Proton_antipo_N"/>
</dbReference>
<evidence type="ECO:0000256" key="5">
    <source>
        <dbReference type="RuleBase" id="RU000320"/>
    </source>
</evidence>
<keyword evidence="4 6" id="KW-0472">Membrane</keyword>
<evidence type="ECO:0000256" key="2">
    <source>
        <dbReference type="ARBA" id="ARBA00022692"/>
    </source>
</evidence>
<feature type="transmembrane region" description="Helical" evidence="6">
    <location>
        <begin position="478"/>
        <end position="495"/>
    </location>
</feature>
<dbReference type="AlphaFoldDB" id="A0A418PQH2"/>
<dbReference type="PRINTS" id="PR01434">
    <property type="entry name" value="NADHDHGNASE5"/>
</dbReference>
<feature type="transmembrane region" description="Helical" evidence="6">
    <location>
        <begin position="86"/>
        <end position="105"/>
    </location>
</feature>
<dbReference type="Pfam" id="PF00662">
    <property type="entry name" value="Proton_antipo_N"/>
    <property type="match status" value="1"/>
</dbReference>
<dbReference type="Proteomes" id="UP000283522">
    <property type="component" value="Unassembled WGS sequence"/>
</dbReference>
<reference evidence="9 10" key="1">
    <citation type="submission" date="2018-09" db="EMBL/GenBank/DDBJ databases">
        <authorList>
            <person name="Wang X."/>
            <person name="Du Z."/>
        </authorList>
    </citation>
    <scope>NUCLEOTIDE SEQUENCE [LARGE SCALE GENOMIC DNA]</scope>
    <source>
        <strain evidence="9 10">N3</strain>
    </source>
</reference>
<feature type="transmembrane region" description="Helical" evidence="6">
    <location>
        <begin position="507"/>
        <end position="526"/>
    </location>
</feature>
<dbReference type="GO" id="GO:0012505">
    <property type="term" value="C:endomembrane system"/>
    <property type="evidence" value="ECO:0007669"/>
    <property type="project" value="UniProtKB-SubCell"/>
</dbReference>
<feature type="transmembrane region" description="Helical" evidence="6">
    <location>
        <begin position="214"/>
        <end position="235"/>
    </location>
</feature>
<name>A0A418PQH2_9BACT</name>
<organism evidence="9 10">
    <name type="scientific">Algoriphagus lacus</name>
    <dbReference type="NCBI Taxonomy" id="2056311"/>
    <lineage>
        <taxon>Bacteria</taxon>
        <taxon>Pseudomonadati</taxon>
        <taxon>Bacteroidota</taxon>
        <taxon>Cytophagia</taxon>
        <taxon>Cytophagales</taxon>
        <taxon>Cyclobacteriaceae</taxon>
        <taxon>Algoriphagus</taxon>
    </lineage>
</organism>
<dbReference type="PANTHER" id="PTHR42829:SF2">
    <property type="entry name" value="NADH-UBIQUINONE OXIDOREDUCTASE CHAIN 5"/>
    <property type="match status" value="1"/>
</dbReference>
<sequence>MELSAWIQLMIGIPLVGFIVSILVPENQEKILSRVAFYTAGLNLLSVLVFLVFWALAGFEALNLKEFVLYKTEHFEFLVDFFFDRVGAVFVVIGAMLTFLITFYSRYYLHRESGYKRFFNTVLFFYLGFNITVLAGNFETLFIGWEILGLSSFLLVAFYRENYLPTRNAIKVFSIYRIGDVGLILAMWASHHLWHENITFLKLNNAELVSEHLAGHSGIGMFIALMLLLAAAAKSAQFPFSSWLPRAMEGPTPSSAIFYGSLSVHLGVFLLMRTFPFWENQLFVRILIGLMGLVTAIVSTMIARVQTSVKTQIGYASLTQIGIMFIEVAAGLEALALIHFAGNAFLRTYQLLVSPSVVSYLIREQFYGFVPKSKVQKSGFINRLTTSFYVWSLKEWNLDRFINQVVFRPLKTLGHKMDFLTYKSVLLYFVPSYLIGLTLLLIGYNLPPQIHSWLPLVFAFIALLMVLKSFTERKSARLSWTMLLMNHFWMVLAIAENENFSGEEIAMYLSGVIFFGISGLVVISWMKNNIGQSGLFEYHGYIRRFPFLGFLFLLSTLGLMGFPLSPTFIGEDLLFSHIHEDQYVLAFFAALAFVMEGIAAVRIFSRLFLGNKRQEPEVTLGDSLSARFNLNGTYSEVFKKSTFKNSI</sequence>
<feature type="transmembrane region" description="Helical" evidence="6">
    <location>
        <begin position="282"/>
        <end position="303"/>
    </location>
</feature>
<keyword evidence="2 5" id="KW-0812">Transmembrane</keyword>
<evidence type="ECO:0000313" key="9">
    <source>
        <dbReference type="EMBL" id="RIW14540.1"/>
    </source>
</evidence>